<feature type="compositionally biased region" description="Polar residues" evidence="1">
    <location>
        <begin position="1"/>
        <end position="15"/>
    </location>
</feature>
<evidence type="ECO:0000256" key="1">
    <source>
        <dbReference type="SAM" id="MobiDB-lite"/>
    </source>
</evidence>
<proteinExistence type="predicted"/>
<dbReference type="AlphaFoldDB" id="A0A168NPS1"/>
<feature type="region of interest" description="Disordered" evidence="1">
    <location>
        <begin position="111"/>
        <end position="158"/>
    </location>
</feature>
<dbReference type="Proteomes" id="UP000077051">
    <property type="component" value="Unassembled WGS sequence"/>
</dbReference>
<feature type="transmembrane region" description="Helical" evidence="2">
    <location>
        <begin position="396"/>
        <end position="419"/>
    </location>
</feature>
<feature type="transmembrane region" description="Helical" evidence="2">
    <location>
        <begin position="485"/>
        <end position="508"/>
    </location>
</feature>
<evidence type="ECO:0000313" key="4">
    <source>
        <dbReference type="Proteomes" id="UP000077051"/>
    </source>
</evidence>
<feature type="compositionally biased region" description="Gly residues" evidence="1">
    <location>
        <begin position="135"/>
        <end position="154"/>
    </location>
</feature>
<keyword evidence="4" id="KW-1185">Reference proteome</keyword>
<evidence type="ECO:0000256" key="2">
    <source>
        <dbReference type="SAM" id="Phobius"/>
    </source>
</evidence>
<feature type="transmembrane region" description="Helical" evidence="2">
    <location>
        <begin position="825"/>
        <end position="847"/>
    </location>
</feature>
<reference evidence="3 4" key="1">
    <citation type="submission" date="2015-06" db="EMBL/GenBank/DDBJ databases">
        <title>Expansion of signal transduction pathways in fungi by whole-genome duplication.</title>
        <authorList>
            <consortium name="DOE Joint Genome Institute"/>
            <person name="Corrochano L.M."/>
            <person name="Kuo A."/>
            <person name="Marcet-Houben M."/>
            <person name="Polaino S."/>
            <person name="Salamov A."/>
            <person name="Villalobos J.M."/>
            <person name="Alvarez M.I."/>
            <person name="Avalos J."/>
            <person name="Benito E.P."/>
            <person name="Benoit I."/>
            <person name="Burger G."/>
            <person name="Camino L.P."/>
            <person name="Canovas D."/>
            <person name="Cerda-Olmedo E."/>
            <person name="Cheng J.-F."/>
            <person name="Dominguez A."/>
            <person name="Elias M."/>
            <person name="Eslava A.P."/>
            <person name="Glaser F."/>
            <person name="Grimwood J."/>
            <person name="Gutierrez G."/>
            <person name="Heitman J."/>
            <person name="Henrissat B."/>
            <person name="Iturriaga E.A."/>
            <person name="Lang B.F."/>
            <person name="Lavin J.L."/>
            <person name="Lee S."/>
            <person name="Li W."/>
            <person name="Lindquist E."/>
            <person name="Lopez-Garcia S."/>
            <person name="Luque E.M."/>
            <person name="Marcos A.T."/>
            <person name="Martin J."/>
            <person name="Mccluskey K."/>
            <person name="Medina H.R."/>
            <person name="Miralles-Duran A."/>
            <person name="Miyazaki A."/>
            <person name="Munoz-Torres E."/>
            <person name="Oguiza J.A."/>
            <person name="Ohm R."/>
            <person name="Olmedo M."/>
            <person name="Orejas M."/>
            <person name="Ortiz-Castellanos L."/>
            <person name="Pisabarro A.G."/>
            <person name="Rodriguez-Romero J."/>
            <person name="Ruiz-Herrera J."/>
            <person name="Ruiz-Vazquez R."/>
            <person name="Sanz C."/>
            <person name="Schackwitz W."/>
            <person name="Schmutz J."/>
            <person name="Shahriari M."/>
            <person name="Shelest E."/>
            <person name="Silva-Franco F."/>
            <person name="Soanes D."/>
            <person name="Syed K."/>
            <person name="Tagua V.G."/>
            <person name="Talbot N.J."/>
            <person name="Thon M."/>
            <person name="De Vries R.P."/>
            <person name="Wiebenga A."/>
            <person name="Yadav J.S."/>
            <person name="Braun E.L."/>
            <person name="Baker S."/>
            <person name="Garre V."/>
            <person name="Horwitz B."/>
            <person name="Torres-Martinez S."/>
            <person name="Idnurm A."/>
            <person name="Herrera-Estrella A."/>
            <person name="Gabaldon T."/>
            <person name="Grigoriev I.V."/>
        </authorList>
    </citation>
    <scope>NUCLEOTIDE SEQUENCE [LARGE SCALE GENOMIC DNA]</scope>
    <source>
        <strain evidence="3 4">CBS 277.49</strain>
    </source>
</reference>
<keyword evidence="2" id="KW-1133">Transmembrane helix</keyword>
<gene>
    <name evidence="3" type="ORF">MUCCIDRAFT_107141</name>
</gene>
<name>A0A168NPS1_MUCCL</name>
<organism evidence="3 4">
    <name type="scientific">Mucor lusitanicus CBS 277.49</name>
    <dbReference type="NCBI Taxonomy" id="747725"/>
    <lineage>
        <taxon>Eukaryota</taxon>
        <taxon>Fungi</taxon>
        <taxon>Fungi incertae sedis</taxon>
        <taxon>Mucoromycota</taxon>
        <taxon>Mucoromycotina</taxon>
        <taxon>Mucoromycetes</taxon>
        <taxon>Mucorales</taxon>
        <taxon>Mucorineae</taxon>
        <taxon>Mucoraceae</taxon>
        <taxon>Mucor</taxon>
    </lineage>
</organism>
<sequence>MSNTNSTSPMRSSASVRRGPTLRGGRFRPAIGRSMRRVPQQGATDEEEKIGLTNTSSDDDEEDDDKYQFHTVEDVNATGSSEKVETDEYGKPTYHHGEETFGDLITHPVQELHAHQQRKESYKSRTKRWSALHSPGGGQGGRTAVGGGGTGGGQQPYSNSAPSHEIIQYSIVLHFRQLRGNQRFVLDHDAATDFCERVRRSTALNFTQQERIAFNGIHDTDGLTEFLYKIKREFSIKIHHKVPHSEHHPHQHHPEHHTIEFNENVYIEFKPKNNHHDVVLSAESTRRPFFQHPEPDLSADIGEEKAASWLELFYDLFFVATLTQFTHSHHITDWSSLGLYAQWFVITWWAWCASSLYTSRFDTDDVVHHIYKLIEMCAVIGMAGSSEYFLNSSGYVYGYIALKGVLAVEYFVVFVVAILAKSKSRIALAFYVGANLLSIALWASSLTILEKGTHRILWYLGVLSEVLVNIIVRGDKTLSWAASHLAERLGLLSLIVLGENLMGLVTLVSVAGNYLIIVVPNFMAVFIIFGFFFMYFEDFNKEIFLHNKYHQIWVYLHFPLHLCQVAFGISLIDILKIYRHQLIRDHKLPEEASTSEGGHGATASGGEQGATAATGEHGTTTTGEGSNTSEHPASASSGTEQGASGTEHGSTSTETAPSAHESAPASHDTTTTTETAHSKAKRAILMVSNDYVHQDTLDYNPMELAQQIKEQQQLDQESSNHWPSATEHWTTWCKYLAASLVTGTLQMISSSSTLEDHESIHNSSGHHLMRRSEPAAAGAEGSFTDTITVAENVFVYKTFLIFAGLILVINSLIKALNTRISDLYGKIIIGSRIINAIVLWSMCALPFAKLDAIVLLCTMVGSLIFQALVDLLD</sequence>
<feature type="compositionally biased region" description="Basic and acidic residues" evidence="1">
    <location>
        <begin position="82"/>
        <end position="99"/>
    </location>
</feature>
<feature type="region of interest" description="Disordered" evidence="1">
    <location>
        <begin position="1"/>
        <end position="99"/>
    </location>
</feature>
<comment type="caution">
    <text evidence="3">The sequence shown here is derived from an EMBL/GenBank/DDBJ whole genome shotgun (WGS) entry which is preliminary data.</text>
</comment>
<feature type="compositionally biased region" description="Low complexity" evidence="1">
    <location>
        <begin position="642"/>
        <end position="675"/>
    </location>
</feature>
<dbReference type="EMBL" id="AMYB01000002">
    <property type="protein sequence ID" value="OAD06566.1"/>
    <property type="molecule type" value="Genomic_DNA"/>
</dbReference>
<dbReference type="VEuPathDB" id="FungiDB:MUCCIDRAFT_107141"/>
<feature type="compositionally biased region" description="Low complexity" evidence="1">
    <location>
        <begin position="601"/>
        <end position="630"/>
    </location>
</feature>
<feature type="transmembrane region" description="Helical" evidence="2">
    <location>
        <begin position="514"/>
        <end position="536"/>
    </location>
</feature>
<evidence type="ECO:0000313" key="3">
    <source>
        <dbReference type="EMBL" id="OAD06566.1"/>
    </source>
</evidence>
<dbReference type="InterPro" id="IPR010640">
    <property type="entry name" value="Low_temperature_requirement_A"/>
</dbReference>
<dbReference type="Pfam" id="PF06772">
    <property type="entry name" value="LtrA"/>
    <property type="match status" value="1"/>
</dbReference>
<feature type="transmembrane region" description="Helical" evidence="2">
    <location>
        <begin position="853"/>
        <end position="872"/>
    </location>
</feature>
<keyword evidence="2" id="KW-0812">Transmembrane</keyword>
<dbReference type="OrthoDB" id="191995at2759"/>
<feature type="region of interest" description="Disordered" evidence="1">
    <location>
        <begin position="589"/>
        <end position="679"/>
    </location>
</feature>
<feature type="transmembrane region" description="Helical" evidence="2">
    <location>
        <begin position="552"/>
        <end position="572"/>
    </location>
</feature>
<dbReference type="PANTHER" id="PTHR42101:SF1">
    <property type="entry name" value="LOW TEMPERATURE REQUIREMENT A"/>
    <property type="match status" value="1"/>
</dbReference>
<dbReference type="STRING" id="747725.A0A168NPS1"/>
<keyword evidence="2" id="KW-0472">Membrane</keyword>
<evidence type="ECO:0008006" key="5">
    <source>
        <dbReference type="Google" id="ProtNLM"/>
    </source>
</evidence>
<feature type="transmembrane region" description="Helical" evidence="2">
    <location>
        <begin position="794"/>
        <end position="813"/>
    </location>
</feature>
<feature type="compositionally biased region" description="Basic and acidic residues" evidence="1">
    <location>
        <begin position="111"/>
        <end position="123"/>
    </location>
</feature>
<accession>A0A168NPS1</accession>
<feature type="transmembrane region" description="Helical" evidence="2">
    <location>
        <begin position="426"/>
        <end position="444"/>
    </location>
</feature>
<protein>
    <recommendedName>
        <fullName evidence="5">Bacterial low temperature requirement A protein-domain-containing protein</fullName>
    </recommendedName>
</protein>
<dbReference type="PANTHER" id="PTHR42101">
    <property type="entry name" value="CHROMOSOME 16, WHOLE GENOME SHOTGUN SEQUENCE"/>
    <property type="match status" value="1"/>
</dbReference>